<evidence type="ECO:0000313" key="1">
    <source>
        <dbReference type="EMBL" id="OSY36818.1"/>
    </source>
</evidence>
<keyword evidence="2" id="KW-1185">Reference proteome</keyword>
<comment type="caution">
    <text evidence="1">The sequence shown here is derived from an EMBL/GenBank/DDBJ whole genome shotgun (WGS) entry which is preliminary data.</text>
</comment>
<evidence type="ECO:0008006" key="3">
    <source>
        <dbReference type="Google" id="ProtNLM"/>
    </source>
</evidence>
<dbReference type="AlphaFoldDB" id="A0A1Y2MQQ3"/>
<dbReference type="EMBL" id="MIGB01000035">
    <property type="protein sequence ID" value="OSY36818.1"/>
    <property type="molecule type" value="Genomic_DNA"/>
</dbReference>
<dbReference type="RefSeq" id="WP_085915243.1">
    <property type="nucleotide sequence ID" value="NZ_AP018920.1"/>
</dbReference>
<proteinExistence type="predicted"/>
<accession>A0A1Y2MQQ3</accession>
<dbReference type="OrthoDB" id="3576661at2"/>
<dbReference type="Proteomes" id="UP000194360">
    <property type="component" value="Unassembled WGS sequence"/>
</dbReference>
<organism evidence="1 2">
    <name type="scientific">Pseudonocardia autotrophica</name>
    <name type="common">Amycolata autotrophica</name>
    <name type="synonym">Nocardia autotrophica</name>
    <dbReference type="NCBI Taxonomy" id="2074"/>
    <lineage>
        <taxon>Bacteria</taxon>
        <taxon>Bacillati</taxon>
        <taxon>Actinomycetota</taxon>
        <taxon>Actinomycetes</taxon>
        <taxon>Pseudonocardiales</taxon>
        <taxon>Pseudonocardiaceae</taxon>
        <taxon>Pseudonocardia</taxon>
    </lineage>
</organism>
<evidence type="ECO:0000313" key="2">
    <source>
        <dbReference type="Proteomes" id="UP000194360"/>
    </source>
</evidence>
<name>A0A1Y2MQQ3_PSEAH</name>
<dbReference type="STRING" id="2074.BG845_05090"/>
<protein>
    <recommendedName>
        <fullName evidence="3">DUF393 domain-containing protein</fullName>
    </recommendedName>
</protein>
<sequence>MARTRIRELVLVHDATCAPCSRIARELPGCVTVRVRARSCREPRLAEIYPNLPAAVAACRAPAVGVLRTDGQVRWWVGMRGVLGLAPVLRPGALPLAVRLLREAATARRAAG</sequence>
<reference evidence="1 2" key="1">
    <citation type="submission" date="2016-09" db="EMBL/GenBank/DDBJ databases">
        <title>Pseudonocardia autotrophica DSM535, a candidate organism with high potential of specific P450 cytochromes.</title>
        <authorList>
            <person name="Grumaz C."/>
            <person name="Vainshtein Y."/>
            <person name="Kirstahler P."/>
            <person name="Sohn K."/>
        </authorList>
    </citation>
    <scope>NUCLEOTIDE SEQUENCE [LARGE SCALE GENOMIC DNA]</scope>
    <source>
        <strain evidence="1 2">DSM 535</strain>
    </source>
</reference>
<gene>
    <name evidence="1" type="ORF">BG845_05090</name>
</gene>